<comment type="caution">
    <text evidence="1">The sequence shown here is derived from an EMBL/GenBank/DDBJ whole genome shotgun (WGS) entry which is preliminary data.</text>
</comment>
<proteinExistence type="predicted"/>
<keyword evidence="2" id="KW-1185">Reference proteome</keyword>
<dbReference type="AlphaFoldDB" id="A0A9Q1RCR7"/>
<reference evidence="2" key="1">
    <citation type="journal article" date="2023" name="Proc. Natl. Acad. Sci. U.S.A.">
        <title>Genomic and structural basis for evolution of tropane alkaloid biosynthesis.</title>
        <authorList>
            <person name="Wanga Y.-J."/>
            <person name="Taina T."/>
            <person name="Yua J.-Y."/>
            <person name="Lia J."/>
            <person name="Xua B."/>
            <person name="Chenc J."/>
            <person name="D'Auriad J.C."/>
            <person name="Huanga J.-P."/>
            <person name="Huanga S.-X."/>
        </authorList>
    </citation>
    <scope>NUCLEOTIDE SEQUENCE [LARGE SCALE GENOMIC DNA]</scope>
    <source>
        <strain evidence="2">cv. KIB-2019</strain>
    </source>
</reference>
<dbReference type="Proteomes" id="UP001152561">
    <property type="component" value="Unassembled WGS sequence"/>
</dbReference>
<gene>
    <name evidence="1" type="ORF">K7X08_032904</name>
</gene>
<sequence length="66" mass="7232">MDSAKAKLSLSLCSAAKRSSHTNDTDSADQDLPSKISSCKIAFFSRAYFNDGSVWVNLSKKWKISS</sequence>
<accession>A0A9Q1RCR7</accession>
<name>A0A9Q1RCR7_9SOLA</name>
<protein>
    <submittedName>
        <fullName evidence="1">Uncharacterized protein</fullName>
    </submittedName>
</protein>
<dbReference type="EMBL" id="JAJAGQ010000011">
    <property type="protein sequence ID" value="KAJ8549197.1"/>
    <property type="molecule type" value="Genomic_DNA"/>
</dbReference>
<evidence type="ECO:0000313" key="2">
    <source>
        <dbReference type="Proteomes" id="UP001152561"/>
    </source>
</evidence>
<organism evidence="1 2">
    <name type="scientific">Anisodus acutangulus</name>
    <dbReference type="NCBI Taxonomy" id="402998"/>
    <lineage>
        <taxon>Eukaryota</taxon>
        <taxon>Viridiplantae</taxon>
        <taxon>Streptophyta</taxon>
        <taxon>Embryophyta</taxon>
        <taxon>Tracheophyta</taxon>
        <taxon>Spermatophyta</taxon>
        <taxon>Magnoliopsida</taxon>
        <taxon>eudicotyledons</taxon>
        <taxon>Gunneridae</taxon>
        <taxon>Pentapetalae</taxon>
        <taxon>asterids</taxon>
        <taxon>lamiids</taxon>
        <taxon>Solanales</taxon>
        <taxon>Solanaceae</taxon>
        <taxon>Solanoideae</taxon>
        <taxon>Hyoscyameae</taxon>
        <taxon>Anisodus</taxon>
    </lineage>
</organism>
<evidence type="ECO:0000313" key="1">
    <source>
        <dbReference type="EMBL" id="KAJ8549197.1"/>
    </source>
</evidence>